<gene>
    <name evidence="10" type="primary">phaF</name>
    <name evidence="10" type="ordered locus">KVU_0500</name>
</gene>
<dbReference type="Proteomes" id="UP000000692">
    <property type="component" value="Chromosome"/>
</dbReference>
<dbReference type="KEGG" id="kvl:KVU_0500"/>
<dbReference type="PANTHER" id="PTHR34702">
    <property type="entry name" value="NA(+)/H(+) ANTIPORTER SUBUNIT F1"/>
    <property type="match status" value="1"/>
</dbReference>
<keyword evidence="8" id="KW-0050">Antiport</keyword>
<evidence type="ECO:0000256" key="5">
    <source>
        <dbReference type="ARBA" id="ARBA00022692"/>
    </source>
</evidence>
<dbReference type="eggNOG" id="COG2212">
    <property type="taxonomic scope" value="Bacteria"/>
</dbReference>
<keyword evidence="11" id="KW-1185">Reference proteome</keyword>
<evidence type="ECO:0000256" key="1">
    <source>
        <dbReference type="ARBA" id="ARBA00004651"/>
    </source>
</evidence>
<dbReference type="NCBIfam" id="NF004812">
    <property type="entry name" value="PRK06161.1"/>
    <property type="match status" value="1"/>
</dbReference>
<evidence type="ECO:0000256" key="7">
    <source>
        <dbReference type="ARBA" id="ARBA00023136"/>
    </source>
</evidence>
<dbReference type="PANTHER" id="PTHR34702:SF1">
    <property type="entry name" value="NA(+)_H(+) ANTIPORTER SUBUNIT F"/>
    <property type="match status" value="1"/>
</dbReference>
<dbReference type="EMBL" id="CP002018">
    <property type="protein sequence ID" value="AEM40339.1"/>
    <property type="molecule type" value="Genomic_DNA"/>
</dbReference>
<proteinExistence type="inferred from homology"/>
<evidence type="ECO:0000256" key="2">
    <source>
        <dbReference type="ARBA" id="ARBA00009212"/>
    </source>
</evidence>
<protein>
    <submittedName>
        <fullName evidence="10">PH adaptation potassium efflux system protein F</fullName>
    </submittedName>
</protein>
<keyword evidence="7 8" id="KW-0472">Membrane</keyword>
<evidence type="ECO:0000313" key="11">
    <source>
        <dbReference type="Proteomes" id="UP000000692"/>
    </source>
</evidence>
<dbReference type="PATRIC" id="fig|759362.5.peg.526"/>
<evidence type="ECO:0000313" key="10">
    <source>
        <dbReference type="EMBL" id="AEM40339.1"/>
    </source>
</evidence>
<keyword evidence="3 8" id="KW-0813">Transport</keyword>
<feature type="transmembrane region" description="Helical" evidence="9">
    <location>
        <begin position="63"/>
        <end position="87"/>
    </location>
</feature>
<sequence length="93" mass="10157">MSETILFWAVTYAQIMLGLALILAGWRGVTGPRAQDRVLGLDTIYITAMLLLLVTGIRTGGHYYFEAALIIAILGFVTTVALAKFLLRGEVIE</sequence>
<evidence type="ECO:0000256" key="3">
    <source>
        <dbReference type="ARBA" id="ARBA00022448"/>
    </source>
</evidence>
<accession>F9Y398</accession>
<dbReference type="Pfam" id="PF04066">
    <property type="entry name" value="MrpF_PhaF"/>
    <property type="match status" value="1"/>
</dbReference>
<organism evidence="10 11">
    <name type="scientific">Ketogulonicigenium vulgare (strain WSH-001)</name>
    <dbReference type="NCBI Taxonomy" id="759362"/>
    <lineage>
        <taxon>Bacteria</taxon>
        <taxon>Pseudomonadati</taxon>
        <taxon>Pseudomonadota</taxon>
        <taxon>Alphaproteobacteria</taxon>
        <taxon>Rhodobacterales</taxon>
        <taxon>Roseobacteraceae</taxon>
        <taxon>Ketogulonicigenium</taxon>
    </lineage>
</organism>
<dbReference type="HOGENOM" id="CLU_125825_1_3_5"/>
<comment type="similarity">
    <text evidence="2 8">Belongs to the CPA3 antiporters (TC 2.A.63) subunit F family.</text>
</comment>
<keyword evidence="8" id="KW-0406">Ion transport</keyword>
<dbReference type="AlphaFoldDB" id="F9Y398"/>
<dbReference type="GO" id="GO:0015385">
    <property type="term" value="F:sodium:proton antiporter activity"/>
    <property type="evidence" value="ECO:0007669"/>
    <property type="project" value="TreeGrafter"/>
</dbReference>
<evidence type="ECO:0000256" key="4">
    <source>
        <dbReference type="ARBA" id="ARBA00022475"/>
    </source>
</evidence>
<keyword evidence="6 9" id="KW-1133">Transmembrane helix</keyword>
<dbReference type="RefSeq" id="WP_013383787.1">
    <property type="nucleotide sequence ID" value="NC_017384.1"/>
</dbReference>
<comment type="subcellular location">
    <subcellularLocation>
        <location evidence="1 8">Cell membrane</location>
        <topology evidence="1 8">Multi-pass membrane protein</topology>
    </subcellularLocation>
</comment>
<name>F9Y398_KETVW</name>
<dbReference type="GO" id="GO:0005886">
    <property type="term" value="C:plasma membrane"/>
    <property type="evidence" value="ECO:0007669"/>
    <property type="project" value="UniProtKB-SubCell"/>
</dbReference>
<keyword evidence="5 9" id="KW-0812">Transmembrane</keyword>
<feature type="transmembrane region" description="Helical" evidence="9">
    <location>
        <begin position="38"/>
        <end position="57"/>
    </location>
</feature>
<feature type="transmembrane region" description="Helical" evidence="9">
    <location>
        <begin position="6"/>
        <end position="26"/>
    </location>
</feature>
<reference evidence="10 11" key="1">
    <citation type="journal article" date="2011" name="J. Bacteriol.">
        <title>Complete genome sequence of the industrial strain Ketogulonicigenium vulgare WSH-001.</title>
        <authorList>
            <person name="Liu L."/>
            <person name="Li Y."/>
            <person name="Zhang J."/>
            <person name="Zhou Z."/>
            <person name="Liu J."/>
            <person name="Li X."/>
            <person name="Zhou J."/>
            <person name="Du G."/>
            <person name="Wang L."/>
            <person name="Chen J."/>
        </authorList>
    </citation>
    <scope>NUCLEOTIDE SEQUENCE [LARGE SCALE GENOMIC DNA]</scope>
    <source>
        <strain evidence="10 11">WSH-001</strain>
    </source>
</reference>
<dbReference type="OrthoDB" id="9800226at2"/>
<dbReference type="InterPro" id="IPR007208">
    <property type="entry name" value="MrpF/PhaF-like"/>
</dbReference>
<evidence type="ECO:0000256" key="6">
    <source>
        <dbReference type="ARBA" id="ARBA00022989"/>
    </source>
</evidence>
<evidence type="ECO:0000256" key="9">
    <source>
        <dbReference type="SAM" id="Phobius"/>
    </source>
</evidence>
<keyword evidence="4 8" id="KW-1003">Cell membrane</keyword>
<evidence type="ECO:0000256" key="8">
    <source>
        <dbReference type="PIRNR" id="PIRNR028784"/>
    </source>
</evidence>
<dbReference type="PIRSF" id="PIRSF028784">
    <property type="entry name" value="MrpF"/>
    <property type="match status" value="1"/>
</dbReference>